<dbReference type="Pfam" id="PF07735">
    <property type="entry name" value="FBA_2"/>
    <property type="match status" value="1"/>
</dbReference>
<organism evidence="3 4">
    <name type="scientific">Caenorhabditis nigoni</name>
    <dbReference type="NCBI Taxonomy" id="1611254"/>
    <lineage>
        <taxon>Eukaryota</taxon>
        <taxon>Metazoa</taxon>
        <taxon>Ecdysozoa</taxon>
        <taxon>Nematoda</taxon>
        <taxon>Chromadorea</taxon>
        <taxon>Rhabditida</taxon>
        <taxon>Rhabditina</taxon>
        <taxon>Rhabditomorpha</taxon>
        <taxon>Rhabditoidea</taxon>
        <taxon>Rhabditidae</taxon>
        <taxon>Peloderinae</taxon>
        <taxon>Caenorhabditis</taxon>
    </lineage>
</organism>
<proteinExistence type="predicted"/>
<feature type="compositionally biased region" description="Acidic residues" evidence="1">
    <location>
        <begin position="327"/>
        <end position="366"/>
    </location>
</feature>
<feature type="domain" description="F-box" evidence="2">
    <location>
        <begin position="2"/>
        <end position="50"/>
    </location>
</feature>
<comment type="caution">
    <text evidence="3">The sequence shown here is derived from an EMBL/GenBank/DDBJ whole genome shotgun (WGS) entry which is preliminary data.</text>
</comment>
<evidence type="ECO:0000313" key="3">
    <source>
        <dbReference type="EMBL" id="PIC54447.1"/>
    </source>
</evidence>
<evidence type="ECO:0000313" key="4">
    <source>
        <dbReference type="Proteomes" id="UP000230233"/>
    </source>
</evidence>
<keyword evidence="4" id="KW-1185">Reference proteome</keyword>
<name>A0A2G5VS39_9PELO</name>
<dbReference type="EMBL" id="PDUG01000001">
    <property type="protein sequence ID" value="PIC54447.1"/>
    <property type="molecule type" value="Genomic_DNA"/>
</dbReference>
<dbReference type="PROSITE" id="PS50181">
    <property type="entry name" value="FBOX"/>
    <property type="match status" value="1"/>
</dbReference>
<dbReference type="InterPro" id="IPR001810">
    <property type="entry name" value="F-box_dom"/>
</dbReference>
<evidence type="ECO:0000256" key="1">
    <source>
        <dbReference type="SAM" id="MobiDB-lite"/>
    </source>
</evidence>
<dbReference type="AlphaFoldDB" id="A0A2G5VS39"/>
<dbReference type="PANTHER" id="PTHR21503">
    <property type="entry name" value="F-BOX-CONTAINING HYPOTHETICAL PROTEIN C.ELEGANS"/>
    <property type="match status" value="1"/>
</dbReference>
<sequence>MPIAILKFPTDLLRDVLKQCSPFELYCLSKCSKRVRNSVKLGGEMKWKIRFWGWNEIIIYGDDWKYLFYCTKVPKHSFNIKYARRYTSMKIAKTGAVELFFYLLETFGICIVESLKIQSGNLYKILRIAEVLIEKNMEIEKFCIGATLDQKDVAKLMSLISQMKITKEFECRNRFPSNFQYQLDKYPDNIRIYNSSWFGINQLLNCTSSWIELRSSMLSNQDLNVFLQKWKTAGAFPNLRYLDVSSKSIDNQSAILDMIPPITGIANPRNEFFPQFDENGDFIMDNGVRIYKDDGTEARLKVRLGGVLTFFVSNSDNTVVKEMIQNYDEEEYEDGASDDEETEDEDSDDGGSEDEGADYEAPDDEY</sequence>
<dbReference type="InterPro" id="IPR012885">
    <property type="entry name" value="F-box_Sdz-33"/>
</dbReference>
<reference evidence="4" key="1">
    <citation type="submission" date="2017-10" db="EMBL/GenBank/DDBJ databases">
        <title>Rapid genome shrinkage in a self-fertile nematode reveals novel sperm competition proteins.</title>
        <authorList>
            <person name="Yin D."/>
            <person name="Schwarz E.M."/>
            <person name="Thomas C.G."/>
            <person name="Felde R.L."/>
            <person name="Korf I.F."/>
            <person name="Cutter A.D."/>
            <person name="Schartner C.M."/>
            <person name="Ralston E.J."/>
            <person name="Meyer B.J."/>
            <person name="Haag E.S."/>
        </authorList>
    </citation>
    <scope>NUCLEOTIDE SEQUENCE [LARGE SCALE GENOMIC DNA]</scope>
    <source>
        <strain evidence="4">JU1422</strain>
    </source>
</reference>
<protein>
    <recommendedName>
        <fullName evidence="2">F-box domain-containing protein</fullName>
    </recommendedName>
</protein>
<dbReference type="Proteomes" id="UP000230233">
    <property type="component" value="Chromosome I"/>
</dbReference>
<feature type="region of interest" description="Disordered" evidence="1">
    <location>
        <begin position="325"/>
        <end position="366"/>
    </location>
</feature>
<evidence type="ECO:0000259" key="2">
    <source>
        <dbReference type="PROSITE" id="PS50181"/>
    </source>
</evidence>
<dbReference type="PANTHER" id="PTHR21503:SF52">
    <property type="entry name" value="F-BOX DOMAIN-CONTAINING PROTEIN"/>
    <property type="match status" value="1"/>
</dbReference>
<dbReference type="Pfam" id="PF00646">
    <property type="entry name" value="F-box"/>
    <property type="match status" value="1"/>
</dbReference>
<gene>
    <name evidence="3" type="primary">Cnig_chr_I.g3698</name>
    <name evidence="3" type="ORF">B9Z55_003698</name>
</gene>
<accession>A0A2G5VS39</accession>